<protein>
    <recommendedName>
        <fullName evidence="4">ABC transporter permease</fullName>
    </recommendedName>
</protein>
<feature type="transmembrane region" description="Helical" evidence="1">
    <location>
        <begin position="125"/>
        <end position="148"/>
    </location>
</feature>
<keyword evidence="1" id="KW-1133">Transmembrane helix</keyword>
<dbReference type="RefSeq" id="WP_146981942.1">
    <property type="nucleotide sequence ID" value="NZ_VOSM01000006.1"/>
</dbReference>
<evidence type="ECO:0000313" key="2">
    <source>
        <dbReference type="EMBL" id="TXD36105.1"/>
    </source>
</evidence>
<feature type="transmembrane region" description="Helical" evidence="1">
    <location>
        <begin position="155"/>
        <end position="178"/>
    </location>
</feature>
<name>A0A5C6XA81_9DELT</name>
<evidence type="ECO:0000313" key="3">
    <source>
        <dbReference type="Proteomes" id="UP000321412"/>
    </source>
</evidence>
<organism evidence="2 3">
    <name type="scientific">Lujinxingia vulgaris</name>
    <dbReference type="NCBI Taxonomy" id="2600176"/>
    <lineage>
        <taxon>Bacteria</taxon>
        <taxon>Deltaproteobacteria</taxon>
        <taxon>Bradymonadales</taxon>
        <taxon>Lujinxingiaceae</taxon>
        <taxon>Lujinxingia</taxon>
    </lineage>
</organism>
<reference evidence="2 3" key="1">
    <citation type="submission" date="2019-08" db="EMBL/GenBank/DDBJ databases">
        <title>Bradymonadales sp. TMQ4.</title>
        <authorList>
            <person name="Liang Q."/>
        </authorList>
    </citation>
    <scope>NUCLEOTIDE SEQUENCE [LARGE SCALE GENOMIC DNA]</scope>
    <source>
        <strain evidence="2 3">TMQ4</strain>
    </source>
</reference>
<dbReference type="OrthoDB" id="5513331at2"/>
<keyword evidence="1" id="KW-0472">Membrane</keyword>
<evidence type="ECO:0000256" key="1">
    <source>
        <dbReference type="SAM" id="Phobius"/>
    </source>
</evidence>
<dbReference type="EMBL" id="VOSM01000006">
    <property type="protein sequence ID" value="TXD36105.1"/>
    <property type="molecule type" value="Genomic_DNA"/>
</dbReference>
<accession>A0A5C6XA81</accession>
<proteinExistence type="predicted"/>
<feature type="transmembrane region" description="Helical" evidence="1">
    <location>
        <begin position="198"/>
        <end position="223"/>
    </location>
</feature>
<evidence type="ECO:0008006" key="4">
    <source>
        <dbReference type="Google" id="ProtNLM"/>
    </source>
</evidence>
<dbReference type="Proteomes" id="UP000321412">
    <property type="component" value="Unassembled WGS sequence"/>
</dbReference>
<gene>
    <name evidence="2" type="ORF">FRC98_13345</name>
</gene>
<sequence length="227" mass="22597">MKWDGYEAAVLADRRLEALLAGGVRSGAWVCAGPLLAAGVMGLAPGGEEAWGAMSAVVYGTGALLACGEVRSEWGRWAREGALGVGAGSQVMGALRATGLVGVLATAGFVAVAVVMGASSPPVGWLALALLGALFSGLGSGLLVGVALRGKPAAWAVVAGVVGVQAALVAWGGGNWWVPVSSAYASLEAFGGEAVDVFAGAGRLVAVAIMGMASMVMSAWLLVRRRF</sequence>
<dbReference type="AlphaFoldDB" id="A0A5C6XA81"/>
<keyword evidence="1" id="KW-0812">Transmembrane</keyword>
<feature type="transmembrane region" description="Helical" evidence="1">
    <location>
        <begin position="99"/>
        <end position="119"/>
    </location>
</feature>
<comment type="caution">
    <text evidence="2">The sequence shown here is derived from an EMBL/GenBank/DDBJ whole genome shotgun (WGS) entry which is preliminary data.</text>
</comment>
<keyword evidence="3" id="KW-1185">Reference proteome</keyword>